<proteinExistence type="predicted"/>
<evidence type="ECO:0000313" key="2">
    <source>
        <dbReference type="Proteomes" id="UP000224877"/>
    </source>
</evidence>
<name>A0A1B4XWC9_9CAUD</name>
<gene>
    <name evidence="1" type="ORF">BPT24_001</name>
</gene>
<dbReference type="Proteomes" id="UP000224877">
    <property type="component" value="Segment"/>
</dbReference>
<accession>A0A1B4XWC9</accession>
<keyword evidence="2" id="KW-1185">Reference proteome</keyword>
<sequence>MRYTDFIYTTLKRDKQDVYLKTNDKSLPCKIQKFKLKTEAHFTKIEVNSRSILIEFKFEFQNHNYSDSKRFYFGEDVSPYKIRERIRKYIDSVVNKKIIDDFGQQFIDDLTNESLERIRKRFVNNKKTVQNNRR</sequence>
<dbReference type="EMBL" id="LC168164">
    <property type="protein sequence ID" value="BAV39123.1"/>
    <property type="molecule type" value="Genomic_DNA"/>
</dbReference>
<reference evidence="1 2" key="1">
    <citation type="submission" date="2016-07" db="EMBL/GenBank/DDBJ databases">
        <title>Characterization of three bacteriophages infecting bacteria isolated from shrimp culture pond water.</title>
        <authorList>
            <person name="Khoa H.V."/>
        </authorList>
    </citation>
    <scope>NUCLEOTIDE SEQUENCE [LARGE SCALE GENOMIC DNA]</scope>
</reference>
<organism evidence="1 2">
    <name type="scientific">Tenacibaculum phage pT24</name>
    <dbReference type="NCBI Taxonomy" id="1880590"/>
    <lineage>
        <taxon>Viruses</taxon>
        <taxon>Duplodnaviria</taxon>
        <taxon>Heunggongvirae</taxon>
        <taxon>Uroviricota</taxon>
        <taxon>Caudoviricetes</taxon>
        <taxon>Kungbxnavirus</taxon>
        <taxon>Kungbxnavirus pT24</taxon>
    </lineage>
</organism>
<protein>
    <submittedName>
        <fullName evidence="1">Uncharacterized protein</fullName>
    </submittedName>
</protein>
<evidence type="ECO:0000313" key="1">
    <source>
        <dbReference type="EMBL" id="BAV39123.1"/>
    </source>
</evidence>